<comment type="caution">
    <text evidence="3">The sequence shown here is derived from an EMBL/GenBank/DDBJ whole genome shotgun (WGS) entry which is preliminary data.</text>
</comment>
<dbReference type="AlphaFoldDB" id="A0AAV9IS48"/>
<dbReference type="InterPro" id="IPR015943">
    <property type="entry name" value="WD40/YVTN_repeat-like_dom_sf"/>
</dbReference>
<reference evidence="3 4" key="1">
    <citation type="submission" date="2022-07" db="EMBL/GenBank/DDBJ databases">
        <title>Genome-wide signatures of adaptation to extreme environments.</title>
        <authorList>
            <person name="Cho C.H."/>
            <person name="Yoon H.S."/>
        </authorList>
    </citation>
    <scope>NUCLEOTIDE SEQUENCE [LARGE SCALE GENOMIC DNA]</scope>
    <source>
        <strain evidence="3 4">DBV 063 E5</strain>
    </source>
</reference>
<sequence>MNSICTATFGLPRDVQPRQVVMPWMRSTEDVLARPEWVWATTEHGLSVMQCAPDGGPDADWYLLDEEGGGAEYSFLRAVPGGVVAGAATGSVLLLVWCGEGATGSDGTEPSKYHRAHIDITRLQRAPLQSLEVLSALHADEERWNELVLVCGFQARPAHLIHLTRAETPRMSAPIAYISRSVELVDGAVSVTCWAYDADADTIWGGAADGTVAAWHLRSGQCLCRLYHPLKTATALALFQRRLELFVGLNDGTVHLYIIGGRGAAEDQAPMRARHLTELETHQRTPVTDIRIAESHLLVGTQDGTVEVWYLAAGTREAALRDGVHLAAAAAAAPVRLIHVHRPFPYVITHGEGERCLRMWLLPSLLRAVLLERWGLEPIAGGGVKGWGEEGHERSDALAARSTLTPTPSPRSDSSTVVPASATTWHNTEPYQEQMRTLVQQCADLQQALSAAERARDQAVAAQEQQAHRVAARLATYSAALECGLQMVEEQLEELQEQFGCFRHLLEAFWSAEATAAPGHPEAEDAAVAPTEDSRELHRRADHALLAQAVESLGWRLQDARQHAQQSLRALERDLPPLAATIQAHLPGARIADVDAALSGHAPDSVRAALQREHLRADHARIEALEREHAEAVTRLHHDNASLAREVGRLQRAMERLLQQNEHLSGEHARLQEQLQRESERSARFRQQLTRATQVAASVAPHALSAQRLETR</sequence>
<gene>
    <name evidence="3" type="ORF">CDCA_CDCA03G0935</name>
</gene>
<dbReference type="EMBL" id="JANCYW010000003">
    <property type="protein sequence ID" value="KAK4534910.1"/>
    <property type="molecule type" value="Genomic_DNA"/>
</dbReference>
<evidence type="ECO:0000313" key="3">
    <source>
        <dbReference type="EMBL" id="KAK4534910.1"/>
    </source>
</evidence>
<feature type="compositionally biased region" description="Basic and acidic residues" evidence="2">
    <location>
        <begin position="387"/>
        <end position="396"/>
    </location>
</feature>
<evidence type="ECO:0000256" key="1">
    <source>
        <dbReference type="SAM" id="Coils"/>
    </source>
</evidence>
<evidence type="ECO:0000313" key="4">
    <source>
        <dbReference type="Proteomes" id="UP001301350"/>
    </source>
</evidence>
<protein>
    <submittedName>
        <fullName evidence="3">Uncharacterized protein</fullName>
    </submittedName>
</protein>
<feature type="region of interest" description="Disordered" evidence="2">
    <location>
        <begin position="386"/>
        <end position="419"/>
    </location>
</feature>
<feature type="compositionally biased region" description="Low complexity" evidence="2">
    <location>
        <begin position="401"/>
        <end position="419"/>
    </location>
</feature>
<organism evidence="3 4">
    <name type="scientific">Cyanidium caldarium</name>
    <name type="common">Red alga</name>
    <dbReference type="NCBI Taxonomy" id="2771"/>
    <lineage>
        <taxon>Eukaryota</taxon>
        <taxon>Rhodophyta</taxon>
        <taxon>Bangiophyceae</taxon>
        <taxon>Cyanidiales</taxon>
        <taxon>Cyanidiaceae</taxon>
        <taxon>Cyanidium</taxon>
    </lineage>
</organism>
<dbReference type="Gene3D" id="2.130.10.10">
    <property type="entry name" value="YVTN repeat-like/Quinoprotein amine dehydrogenase"/>
    <property type="match status" value="1"/>
</dbReference>
<feature type="coiled-coil region" evidence="1">
    <location>
        <begin position="640"/>
        <end position="688"/>
    </location>
</feature>
<evidence type="ECO:0000256" key="2">
    <source>
        <dbReference type="SAM" id="MobiDB-lite"/>
    </source>
</evidence>
<proteinExistence type="predicted"/>
<accession>A0AAV9IS48</accession>
<dbReference type="Proteomes" id="UP001301350">
    <property type="component" value="Unassembled WGS sequence"/>
</dbReference>
<feature type="coiled-coil region" evidence="1">
    <location>
        <begin position="435"/>
        <end position="505"/>
    </location>
</feature>
<keyword evidence="4" id="KW-1185">Reference proteome</keyword>
<keyword evidence="1" id="KW-0175">Coiled coil</keyword>
<dbReference type="SUPFAM" id="SSF50998">
    <property type="entry name" value="Quinoprotein alcohol dehydrogenase-like"/>
    <property type="match status" value="1"/>
</dbReference>
<name>A0AAV9IS48_CYACA</name>
<dbReference type="InterPro" id="IPR011047">
    <property type="entry name" value="Quinoprotein_ADH-like_sf"/>
</dbReference>